<protein>
    <recommendedName>
        <fullName evidence="4">Core-binding (CB) domain-containing protein</fullName>
    </recommendedName>
</protein>
<evidence type="ECO:0000313" key="3">
    <source>
        <dbReference type="Proteomes" id="UP001557470"/>
    </source>
</evidence>
<evidence type="ECO:0008006" key="4">
    <source>
        <dbReference type="Google" id="ProtNLM"/>
    </source>
</evidence>
<comment type="caution">
    <text evidence="2">The sequence shown here is derived from an EMBL/GenBank/DDBJ whole genome shotgun (WGS) entry which is preliminary data.</text>
</comment>
<dbReference type="AlphaFoldDB" id="A0ABD0XJ75"/>
<name>A0ABD0XJ75_UMBPY</name>
<dbReference type="PANTHER" id="PTHR47306:SF2">
    <property type="entry name" value="CORE-BINDING (CB) DOMAIN-CONTAINING PROTEIN"/>
    <property type="match status" value="1"/>
</dbReference>
<sequence>MAPENSRLPVHCKFCNKVFRRLTQHLNKKCMKDASKDDIMSVRDAARKAAYEHLEKGMVVDYRHLEGLLSLPEDRVKIVSWLEETKHIITNKKSLQVVSPRVEEVQQSEIPEPSEGQAMETDASEPEMETDMITEQDSPPYQREEQTKCSTKLRKAMKERGFYNQHGLDQEPLAEYINYMKRVKEKNNWSQEAGNISKFLYYMDPTKPSLDCVRDIEKTQRFFHELSDVGLSKQTLSNYLKSVKSFVRYIIVARSLSNTDPELYTISRQYLEKLEDISSTLSKQASEEVFGKRHQTLISENMTPADCVLALTVAGPKFLDVFDNALSDCPLSTEDSLHFLYYLEALLMLKHLQCPSVVKNMTVEEWCTRKEEKTNTGKRFVIGVKEHKTGAQAVATISLEQEEEAWMDVYYKKIRPEFLKNCDPDKEETKDRFFICSTGSPIYNPSNDLSKFQRKHNVPPINSQRTRQVIEMSLKKYSTDAPKGTCA</sequence>
<keyword evidence="3" id="KW-1185">Reference proteome</keyword>
<reference evidence="2 3" key="1">
    <citation type="submission" date="2024-06" db="EMBL/GenBank/DDBJ databases">
        <authorList>
            <person name="Pan Q."/>
            <person name="Wen M."/>
            <person name="Jouanno E."/>
            <person name="Zahm M."/>
            <person name="Klopp C."/>
            <person name="Cabau C."/>
            <person name="Louis A."/>
            <person name="Berthelot C."/>
            <person name="Parey E."/>
            <person name="Roest Crollius H."/>
            <person name="Montfort J."/>
            <person name="Robinson-Rechavi M."/>
            <person name="Bouchez O."/>
            <person name="Lampietro C."/>
            <person name="Lopez Roques C."/>
            <person name="Donnadieu C."/>
            <person name="Postlethwait J."/>
            <person name="Bobe J."/>
            <person name="Verreycken H."/>
            <person name="Guiguen Y."/>
        </authorList>
    </citation>
    <scope>NUCLEOTIDE SEQUENCE [LARGE SCALE GENOMIC DNA]</scope>
    <source>
        <strain evidence="2">Up_M1</strain>
        <tissue evidence="2">Testis</tissue>
    </source>
</reference>
<feature type="region of interest" description="Disordered" evidence="1">
    <location>
        <begin position="100"/>
        <end position="147"/>
    </location>
</feature>
<feature type="compositionally biased region" description="Acidic residues" evidence="1">
    <location>
        <begin position="122"/>
        <end position="134"/>
    </location>
</feature>
<gene>
    <name evidence="2" type="ORF">UPYG_G00157870</name>
</gene>
<accession>A0ABD0XJ75</accession>
<organism evidence="2 3">
    <name type="scientific">Umbra pygmaea</name>
    <name type="common">Eastern mudminnow</name>
    <dbReference type="NCBI Taxonomy" id="75934"/>
    <lineage>
        <taxon>Eukaryota</taxon>
        <taxon>Metazoa</taxon>
        <taxon>Chordata</taxon>
        <taxon>Craniata</taxon>
        <taxon>Vertebrata</taxon>
        <taxon>Euteleostomi</taxon>
        <taxon>Actinopterygii</taxon>
        <taxon>Neopterygii</taxon>
        <taxon>Teleostei</taxon>
        <taxon>Protacanthopterygii</taxon>
        <taxon>Esociformes</taxon>
        <taxon>Umbridae</taxon>
        <taxon>Umbra</taxon>
    </lineage>
</organism>
<proteinExistence type="predicted"/>
<dbReference type="Proteomes" id="UP001557470">
    <property type="component" value="Unassembled WGS sequence"/>
</dbReference>
<evidence type="ECO:0000313" key="2">
    <source>
        <dbReference type="EMBL" id="KAL0985513.1"/>
    </source>
</evidence>
<evidence type="ECO:0000256" key="1">
    <source>
        <dbReference type="SAM" id="MobiDB-lite"/>
    </source>
</evidence>
<dbReference type="PANTHER" id="PTHR47306">
    <property type="entry name" value="SI:CH211-178J18.4-RELATED"/>
    <property type="match status" value="1"/>
</dbReference>
<dbReference type="EMBL" id="JAGEUA010000004">
    <property type="protein sequence ID" value="KAL0985513.1"/>
    <property type="molecule type" value="Genomic_DNA"/>
</dbReference>